<evidence type="ECO:0000256" key="1">
    <source>
        <dbReference type="SAM" id="MobiDB-lite"/>
    </source>
</evidence>
<accession>A0ABD3KTU5</accession>
<evidence type="ECO:0000313" key="3">
    <source>
        <dbReference type="Proteomes" id="UP001634007"/>
    </source>
</evidence>
<evidence type="ECO:0000313" key="2">
    <source>
        <dbReference type="EMBL" id="KAL3741007.1"/>
    </source>
</evidence>
<proteinExistence type="predicted"/>
<protein>
    <submittedName>
        <fullName evidence="2">Uncharacterized protein</fullName>
    </submittedName>
</protein>
<comment type="caution">
    <text evidence="2">The sequence shown here is derived from an EMBL/GenBank/DDBJ whole genome shotgun (WGS) entry which is preliminary data.</text>
</comment>
<organism evidence="2 3">
    <name type="scientific">Eucalyptus globulus</name>
    <name type="common">Tasmanian blue gum</name>
    <dbReference type="NCBI Taxonomy" id="34317"/>
    <lineage>
        <taxon>Eukaryota</taxon>
        <taxon>Viridiplantae</taxon>
        <taxon>Streptophyta</taxon>
        <taxon>Embryophyta</taxon>
        <taxon>Tracheophyta</taxon>
        <taxon>Spermatophyta</taxon>
        <taxon>Magnoliopsida</taxon>
        <taxon>eudicotyledons</taxon>
        <taxon>Gunneridae</taxon>
        <taxon>Pentapetalae</taxon>
        <taxon>rosids</taxon>
        <taxon>malvids</taxon>
        <taxon>Myrtales</taxon>
        <taxon>Myrtaceae</taxon>
        <taxon>Myrtoideae</taxon>
        <taxon>Eucalypteae</taxon>
        <taxon>Eucalyptus</taxon>
    </lineage>
</organism>
<name>A0ABD3KTU5_EUCGL</name>
<sequence>MSGDSRDGGAARRLTGFCRSCSVGVAAGGPAAGRTEAWLFVVPGVAVTLGVPATASQQLWRCDSGRGDGQDSVTGTAACGRRSWLRDVGGGRAKARNYSGTSVRNSPEGGSRRQQALVAGRVQRQGLGTLAMGVAGTSGGAATGLLARNSRRR</sequence>
<dbReference type="AlphaFoldDB" id="A0ABD3KTU5"/>
<reference evidence="2 3" key="1">
    <citation type="submission" date="2024-11" db="EMBL/GenBank/DDBJ databases">
        <title>Chromosome-level genome assembly of Eucalyptus globulus Labill. provides insights into its genome evolution.</title>
        <authorList>
            <person name="Li X."/>
        </authorList>
    </citation>
    <scope>NUCLEOTIDE SEQUENCE [LARGE SCALE GENOMIC DNA]</scope>
    <source>
        <strain evidence="2">CL2024</strain>
        <tissue evidence="2">Fresh tender leaves</tissue>
    </source>
</reference>
<dbReference type="EMBL" id="JBJKBG010000005">
    <property type="protein sequence ID" value="KAL3741007.1"/>
    <property type="molecule type" value="Genomic_DNA"/>
</dbReference>
<dbReference type="Proteomes" id="UP001634007">
    <property type="component" value="Unassembled WGS sequence"/>
</dbReference>
<gene>
    <name evidence="2" type="ORF">ACJRO7_022169</name>
</gene>
<keyword evidence="3" id="KW-1185">Reference proteome</keyword>
<feature type="region of interest" description="Disordered" evidence="1">
    <location>
        <begin position="90"/>
        <end position="114"/>
    </location>
</feature>